<reference evidence="1" key="1">
    <citation type="submission" date="2024-07" db="EMBL/GenBank/DDBJ databases">
        <authorList>
            <person name="Yu S.T."/>
        </authorList>
    </citation>
    <scope>NUCLEOTIDE SEQUENCE</scope>
    <source>
        <strain evidence="1">R44</strain>
    </source>
</reference>
<proteinExistence type="predicted"/>
<dbReference type="RefSeq" id="WP_369145039.1">
    <property type="nucleotide sequence ID" value="NZ_CP163444.1"/>
</dbReference>
<dbReference type="EMBL" id="CP163444">
    <property type="protein sequence ID" value="XDQ72394.1"/>
    <property type="molecule type" value="Genomic_DNA"/>
</dbReference>
<accession>A0AB39T4H5</accession>
<sequence>MYMVHAQLAAKSSESLPGGASEIFRGSAKPGESVEYVVVHPDTPVGPVVGLFLLARSLEQAEEIGAAVCGRALRTRRELSGFLLLGCEGRLVGPYFDRMFGWDGPGQVMPRPDHDSGNPFLDF</sequence>
<dbReference type="AlphaFoldDB" id="A0AB39T4H5"/>
<organism evidence="1">
    <name type="scientific">Streptomyces sp. R44</name>
    <dbReference type="NCBI Taxonomy" id="3238633"/>
    <lineage>
        <taxon>Bacteria</taxon>
        <taxon>Bacillati</taxon>
        <taxon>Actinomycetota</taxon>
        <taxon>Actinomycetes</taxon>
        <taxon>Kitasatosporales</taxon>
        <taxon>Streptomycetaceae</taxon>
        <taxon>Streptomyces</taxon>
    </lineage>
</organism>
<protein>
    <submittedName>
        <fullName evidence="1">Uncharacterized protein</fullName>
    </submittedName>
</protein>
<gene>
    <name evidence="1" type="ORF">AB5J54_18630</name>
</gene>
<evidence type="ECO:0000313" key="1">
    <source>
        <dbReference type="EMBL" id="XDQ72394.1"/>
    </source>
</evidence>
<name>A0AB39T4H5_9ACTN</name>